<keyword evidence="3" id="KW-1185">Reference proteome</keyword>
<dbReference type="PANTHER" id="PTHR37477">
    <property type="entry name" value="COBALT-PRECORRIN-5A HYDROLASE"/>
    <property type="match status" value="1"/>
</dbReference>
<dbReference type="STRING" id="943830.A4A58_28175"/>
<organism evidence="2 3">
    <name type="scientific">Tardiphaga robiniae</name>
    <dbReference type="NCBI Taxonomy" id="943830"/>
    <lineage>
        <taxon>Bacteria</taxon>
        <taxon>Pseudomonadati</taxon>
        <taxon>Pseudomonadota</taxon>
        <taxon>Alphaproteobacteria</taxon>
        <taxon>Hyphomicrobiales</taxon>
        <taxon>Nitrobacteraceae</taxon>
        <taxon>Tardiphaga</taxon>
    </lineage>
</organism>
<dbReference type="Proteomes" id="UP000076574">
    <property type="component" value="Unassembled WGS sequence"/>
</dbReference>
<gene>
    <name evidence="2" type="ORF">A4A58_28175</name>
</gene>
<sequence>MAGEEAMIVAGIGCRRGAPSDDIVSLIFAALSNFGIAHEDLIAIATETLKAEEQGLANAARFLSVPLVLCPLSDLGRVTDRIITHSLRVQAIKGVPSIAEASALVAAGHNARLLGARIVANNITCAIAIGEGS</sequence>
<feature type="domain" description="CobE/GbiG C-terminal" evidence="1">
    <location>
        <begin position="8"/>
        <end position="128"/>
    </location>
</feature>
<dbReference type="PANTHER" id="PTHR37477:SF1">
    <property type="entry name" value="COBALT-PRECORRIN-5A HYDROLASE"/>
    <property type="match status" value="1"/>
</dbReference>
<dbReference type="GO" id="GO:0009236">
    <property type="term" value="P:cobalamin biosynthetic process"/>
    <property type="evidence" value="ECO:0007669"/>
    <property type="project" value="InterPro"/>
</dbReference>
<evidence type="ECO:0000313" key="2">
    <source>
        <dbReference type="EMBL" id="KZD22817.1"/>
    </source>
</evidence>
<protein>
    <recommendedName>
        <fullName evidence="1">CobE/GbiG C-terminal domain-containing protein</fullName>
    </recommendedName>
</protein>
<evidence type="ECO:0000313" key="3">
    <source>
        <dbReference type="Proteomes" id="UP000076574"/>
    </source>
</evidence>
<reference evidence="2 3" key="1">
    <citation type="submission" date="2016-03" db="EMBL/GenBank/DDBJ databases">
        <title>Microsymbionts genomes from the relict species Vavilovia formosa (Stev.) Fed.</title>
        <authorList>
            <person name="Kopat V."/>
            <person name="Chirak E."/>
            <person name="Kimeklis A."/>
            <person name="Andronov E."/>
        </authorList>
    </citation>
    <scope>NUCLEOTIDE SEQUENCE [LARGE SCALE GENOMIC DNA]</scope>
    <source>
        <strain evidence="2 3">Vaf07</strain>
    </source>
</reference>
<dbReference type="EMBL" id="LVYV01000014">
    <property type="protein sequence ID" value="KZD22817.1"/>
    <property type="molecule type" value="Genomic_DNA"/>
</dbReference>
<accession>A0A163Z1I3</accession>
<dbReference type="InterPro" id="IPR036518">
    <property type="entry name" value="CobE/GbiG_C_sf"/>
</dbReference>
<comment type="caution">
    <text evidence="2">The sequence shown here is derived from an EMBL/GenBank/DDBJ whole genome shotgun (WGS) entry which is preliminary data.</text>
</comment>
<dbReference type="Pfam" id="PF01890">
    <property type="entry name" value="CbiG_C"/>
    <property type="match status" value="1"/>
</dbReference>
<dbReference type="AlphaFoldDB" id="A0A163Z1I3"/>
<dbReference type="Gene3D" id="3.30.420.180">
    <property type="entry name" value="CobE/GbiG C-terminal domain"/>
    <property type="match status" value="1"/>
</dbReference>
<dbReference type="InterPro" id="IPR002750">
    <property type="entry name" value="CobE/GbiG_C"/>
</dbReference>
<evidence type="ECO:0000259" key="1">
    <source>
        <dbReference type="Pfam" id="PF01890"/>
    </source>
</evidence>
<dbReference type="InterPro" id="IPR052553">
    <property type="entry name" value="CbiG_hydrolase"/>
</dbReference>
<name>A0A163Z1I3_9BRAD</name>
<dbReference type="SUPFAM" id="SSF159664">
    <property type="entry name" value="CobE/GbiG C-terminal domain-like"/>
    <property type="match status" value="1"/>
</dbReference>
<proteinExistence type="predicted"/>